<evidence type="ECO:0000256" key="1">
    <source>
        <dbReference type="ARBA" id="ARBA00005234"/>
    </source>
</evidence>
<evidence type="ECO:0000313" key="8">
    <source>
        <dbReference type="Proteomes" id="UP000316621"/>
    </source>
</evidence>
<dbReference type="GO" id="GO:0006508">
    <property type="term" value="P:proteolysis"/>
    <property type="evidence" value="ECO:0007669"/>
    <property type="project" value="UniProtKB-KW"/>
</dbReference>
<evidence type="ECO:0000256" key="4">
    <source>
        <dbReference type="ARBA" id="ARBA00022807"/>
    </source>
</evidence>
<dbReference type="InterPro" id="IPR003653">
    <property type="entry name" value="Peptidase_C48_C"/>
</dbReference>
<dbReference type="Gramene" id="RZC54840">
    <property type="protein sequence ID" value="RZC54840"/>
    <property type="gene ID" value="C5167_013703"/>
</dbReference>
<evidence type="ECO:0000259" key="6">
    <source>
        <dbReference type="PROSITE" id="PS50600"/>
    </source>
</evidence>
<gene>
    <name evidence="7" type="ORF">C5167_013703</name>
</gene>
<comment type="similarity">
    <text evidence="1">Belongs to the peptidase C48 family.</text>
</comment>
<feature type="domain" description="Ubiquitin-like protease family profile" evidence="6">
    <location>
        <begin position="148"/>
        <end position="396"/>
    </location>
</feature>
<dbReference type="EMBL" id="CM010717">
    <property type="protein sequence ID" value="RZC54840.1"/>
    <property type="molecule type" value="Genomic_DNA"/>
</dbReference>
<accession>A0A4Y7J461</accession>
<sequence>MAESDRIVVDFAWKYVQLMQTSFDECQALLERADGEAPSREEIQRCENIVEFCKMEAGSLDIAYKQGKKLLEQSCEIINRFKNIHQQENIDGSKKIPKASSGKYVFSNKDEIVTLLSSTEFSLSEKIEKLWRFPSSRDEEILIVMGNAAVTIGGFKTLAPRTWLDDIAISAYMILINRRGLRTDGKFHCYCCNSNLYQVLVLGEVSCRKTALESLHQLKQIVGLICGLLWGVVPVFGAIWIVVLRSLLNMRIRSLAGSQTAQCAGVINLGPEVYALALDNQMLLAGLRDGSILYVANNNEITRGVQGFASEEGILNCLKTCFPINIRENHWILAIVNVEEKKISVSGFNADFYEKALLHHGRQSNVKSWPFERTTVPQQNNCYDCGVYVVKYADCYSRGLDLHFTQGDIDNFRTTMAHEIFPAMAP</sequence>
<name>A0A4Y7J461_PAPSO</name>
<evidence type="ECO:0000313" key="7">
    <source>
        <dbReference type="EMBL" id="RZC54840.1"/>
    </source>
</evidence>
<keyword evidence="8" id="KW-1185">Reference proteome</keyword>
<dbReference type="GO" id="GO:0005634">
    <property type="term" value="C:nucleus"/>
    <property type="evidence" value="ECO:0007669"/>
    <property type="project" value="TreeGrafter"/>
</dbReference>
<dbReference type="SUPFAM" id="SSF54001">
    <property type="entry name" value="Cysteine proteinases"/>
    <property type="match status" value="1"/>
</dbReference>
<keyword evidence="4" id="KW-0788">Thiol protease</keyword>
<evidence type="ECO:0000256" key="2">
    <source>
        <dbReference type="ARBA" id="ARBA00022670"/>
    </source>
</evidence>
<dbReference type="Pfam" id="PF02902">
    <property type="entry name" value="Peptidase_C48"/>
    <property type="match status" value="1"/>
</dbReference>
<evidence type="ECO:0000256" key="5">
    <source>
        <dbReference type="SAM" id="Phobius"/>
    </source>
</evidence>
<feature type="transmembrane region" description="Helical" evidence="5">
    <location>
        <begin position="221"/>
        <end position="244"/>
    </location>
</feature>
<dbReference type="PANTHER" id="PTHR12606:SF136">
    <property type="entry name" value="ULP1 PROTEASE FAMILY PROTEIN"/>
    <property type="match status" value="1"/>
</dbReference>
<dbReference type="PROSITE" id="PS50600">
    <property type="entry name" value="ULP_PROTEASE"/>
    <property type="match status" value="1"/>
</dbReference>
<dbReference type="Gene3D" id="3.40.395.10">
    <property type="entry name" value="Adenoviral Proteinase, Chain A"/>
    <property type="match status" value="1"/>
</dbReference>
<reference evidence="7 8" key="1">
    <citation type="journal article" date="2018" name="Science">
        <title>The opium poppy genome and morphinan production.</title>
        <authorList>
            <person name="Guo L."/>
            <person name="Winzer T."/>
            <person name="Yang X."/>
            <person name="Li Y."/>
            <person name="Ning Z."/>
            <person name="He Z."/>
            <person name="Teodor R."/>
            <person name="Lu Y."/>
            <person name="Bowser T.A."/>
            <person name="Graham I.A."/>
            <person name="Ye K."/>
        </authorList>
    </citation>
    <scope>NUCLEOTIDE SEQUENCE [LARGE SCALE GENOMIC DNA]</scope>
    <source>
        <strain evidence="8">cv. HN1</strain>
        <tissue evidence="7">Leaves</tissue>
    </source>
</reference>
<evidence type="ECO:0000256" key="3">
    <source>
        <dbReference type="ARBA" id="ARBA00022801"/>
    </source>
</evidence>
<organism evidence="7 8">
    <name type="scientific">Papaver somniferum</name>
    <name type="common">Opium poppy</name>
    <dbReference type="NCBI Taxonomy" id="3469"/>
    <lineage>
        <taxon>Eukaryota</taxon>
        <taxon>Viridiplantae</taxon>
        <taxon>Streptophyta</taxon>
        <taxon>Embryophyta</taxon>
        <taxon>Tracheophyta</taxon>
        <taxon>Spermatophyta</taxon>
        <taxon>Magnoliopsida</taxon>
        <taxon>Ranunculales</taxon>
        <taxon>Papaveraceae</taxon>
        <taxon>Papaveroideae</taxon>
        <taxon>Papaver</taxon>
    </lineage>
</organism>
<protein>
    <recommendedName>
        <fullName evidence="6">Ubiquitin-like protease family profile domain-containing protein</fullName>
    </recommendedName>
</protein>
<proteinExistence type="inferred from homology"/>
<dbReference type="GO" id="GO:0016929">
    <property type="term" value="F:deSUMOylase activity"/>
    <property type="evidence" value="ECO:0007669"/>
    <property type="project" value="TreeGrafter"/>
</dbReference>
<dbReference type="Proteomes" id="UP000316621">
    <property type="component" value="Chromosome 3"/>
</dbReference>
<dbReference type="InterPro" id="IPR038765">
    <property type="entry name" value="Papain-like_cys_pep_sf"/>
</dbReference>
<dbReference type="GO" id="GO:0016926">
    <property type="term" value="P:protein desumoylation"/>
    <property type="evidence" value="ECO:0007669"/>
    <property type="project" value="TreeGrafter"/>
</dbReference>
<keyword evidence="5" id="KW-1133">Transmembrane helix</keyword>
<keyword evidence="2" id="KW-0645">Protease</keyword>
<keyword evidence="5" id="KW-0472">Membrane</keyword>
<keyword evidence="3" id="KW-0378">Hydrolase</keyword>
<dbReference type="AlphaFoldDB" id="A0A4Y7J461"/>
<dbReference type="PANTHER" id="PTHR12606">
    <property type="entry name" value="SENTRIN/SUMO-SPECIFIC PROTEASE"/>
    <property type="match status" value="1"/>
</dbReference>
<dbReference type="STRING" id="3469.A0A4Y7J461"/>
<keyword evidence="5" id="KW-0812">Transmembrane</keyword>